<sequence>MPANLTKWICNLYKETSIRAITAFGLTDNVIAQDGIDQGDALSPLMWRIFYDPLLVRLQNRRCGGYKMGIEWPINIRTRSTYNLEMQISALAYMDNTIYLDHSVTRVQESIDIANDFYRIHDIEVNGPKTDYIAINISKVRDKCKVSIGCERVEHCPTPKAIRYLGCYFSSHRQAAKIKKIIKDTIDDFLCPLIAKTILVGQIEYLVDRILIPRCAYIRQLTNFLESKWDALF</sequence>
<dbReference type="PROSITE" id="PS50878">
    <property type="entry name" value="RT_POL"/>
    <property type="match status" value="1"/>
</dbReference>
<dbReference type="InterPro" id="IPR000477">
    <property type="entry name" value="RT_dom"/>
</dbReference>
<dbReference type="AlphaFoldDB" id="A0A2Z6S4D6"/>
<gene>
    <name evidence="3" type="ORF">RCL2_000006900</name>
    <name evidence="2" type="ORF">RclHR1_09320007</name>
</gene>
<feature type="domain" description="Reverse transcriptase" evidence="1">
    <location>
        <begin position="1"/>
        <end position="169"/>
    </location>
</feature>
<dbReference type="STRING" id="94130.A0A2Z6S4D6"/>
<dbReference type="EMBL" id="BEXD01004351">
    <property type="protein sequence ID" value="GBC10086.1"/>
    <property type="molecule type" value="Genomic_DNA"/>
</dbReference>
<reference evidence="3" key="2">
    <citation type="submission" date="2019-10" db="EMBL/GenBank/DDBJ databases">
        <title>Conservation and host-specific expression of non-tandemly repeated heterogenous ribosome RNA gene in arbuscular mycorrhizal fungi.</title>
        <authorList>
            <person name="Maeda T."/>
            <person name="Kobayashi Y."/>
            <person name="Nakagawa T."/>
            <person name="Ezawa T."/>
            <person name="Yamaguchi K."/>
            <person name="Bino T."/>
            <person name="Nishimoto Y."/>
            <person name="Shigenobu S."/>
            <person name="Kawaguchi M."/>
        </authorList>
    </citation>
    <scope>NUCLEOTIDE SEQUENCE</scope>
    <source>
        <strain evidence="3">HR1</strain>
    </source>
</reference>
<evidence type="ECO:0000259" key="1">
    <source>
        <dbReference type="PROSITE" id="PS50878"/>
    </source>
</evidence>
<dbReference type="EMBL" id="BLAL01000002">
    <property type="protein sequence ID" value="GES72506.1"/>
    <property type="molecule type" value="Genomic_DNA"/>
</dbReference>
<organism evidence="2 4">
    <name type="scientific">Rhizophagus clarus</name>
    <dbReference type="NCBI Taxonomy" id="94130"/>
    <lineage>
        <taxon>Eukaryota</taxon>
        <taxon>Fungi</taxon>
        <taxon>Fungi incertae sedis</taxon>
        <taxon>Mucoromycota</taxon>
        <taxon>Glomeromycotina</taxon>
        <taxon>Glomeromycetes</taxon>
        <taxon>Glomerales</taxon>
        <taxon>Glomeraceae</taxon>
        <taxon>Rhizophagus</taxon>
    </lineage>
</organism>
<evidence type="ECO:0000313" key="3">
    <source>
        <dbReference type="EMBL" id="GES72506.1"/>
    </source>
</evidence>
<comment type="caution">
    <text evidence="2">The sequence shown here is derived from an EMBL/GenBank/DDBJ whole genome shotgun (WGS) entry which is preliminary data.</text>
</comment>
<proteinExistence type="predicted"/>
<name>A0A2Z6S4D6_9GLOM</name>
<evidence type="ECO:0000313" key="2">
    <source>
        <dbReference type="EMBL" id="GBC10086.1"/>
    </source>
</evidence>
<dbReference type="Proteomes" id="UP000615446">
    <property type="component" value="Unassembled WGS sequence"/>
</dbReference>
<reference evidence="2 4" key="1">
    <citation type="submission" date="2017-11" db="EMBL/GenBank/DDBJ databases">
        <title>The genome of Rhizophagus clarus HR1 reveals common genetic basis of auxotrophy among arbuscular mycorrhizal fungi.</title>
        <authorList>
            <person name="Kobayashi Y."/>
        </authorList>
    </citation>
    <scope>NUCLEOTIDE SEQUENCE [LARGE SCALE GENOMIC DNA]</scope>
    <source>
        <strain evidence="2 4">HR1</strain>
    </source>
</reference>
<keyword evidence="4" id="KW-1185">Reference proteome</keyword>
<evidence type="ECO:0000313" key="4">
    <source>
        <dbReference type="Proteomes" id="UP000247702"/>
    </source>
</evidence>
<dbReference type="OrthoDB" id="2442293at2759"/>
<dbReference type="Proteomes" id="UP000247702">
    <property type="component" value="Unassembled WGS sequence"/>
</dbReference>
<protein>
    <submittedName>
        <fullName evidence="3">General transcription factor II-I repeat domain-containing protein 2B-like</fullName>
    </submittedName>
</protein>
<accession>A0A2Z6S4D6</accession>